<sequence length="80" mass="8732">MGSQYAAPLGDLRNIQTNDSAENALKQDATNEIHRSLNNASSVSVVRDQHQSLEEKAPLLDKLLKSQGLSRLNLASYPAK</sequence>
<proteinExistence type="predicted"/>
<evidence type="ECO:0000313" key="1">
    <source>
        <dbReference type="EMBL" id="KMW67867.1"/>
    </source>
</evidence>
<protein>
    <submittedName>
        <fullName evidence="1">Uncharacterized protein</fullName>
    </submittedName>
</protein>
<organism evidence="1">
    <name type="scientific">Ajellomyces dermatitidis (strain ATCC 18188 / CBS 674.68)</name>
    <name type="common">Blastomyces dermatitidis</name>
    <dbReference type="NCBI Taxonomy" id="653446"/>
    <lineage>
        <taxon>Eukaryota</taxon>
        <taxon>Fungi</taxon>
        <taxon>Dikarya</taxon>
        <taxon>Ascomycota</taxon>
        <taxon>Pezizomycotina</taxon>
        <taxon>Eurotiomycetes</taxon>
        <taxon>Eurotiomycetidae</taxon>
        <taxon>Onygenales</taxon>
        <taxon>Ajellomycetaceae</taxon>
        <taxon>Blastomyces</taxon>
    </lineage>
</organism>
<gene>
    <name evidence="1" type="ORF">BDDG_12394</name>
</gene>
<dbReference type="Proteomes" id="UP000007802">
    <property type="component" value="Unassembled WGS sequence"/>
</dbReference>
<name>A0A0J9EPB2_AJEDA</name>
<accession>A0A0J9EPB2</accession>
<dbReference type="AlphaFoldDB" id="A0A0J9EPB2"/>
<reference evidence="1" key="1">
    <citation type="submission" date="2010-03" db="EMBL/GenBank/DDBJ databases">
        <title>Annotation of Blastomyces dermatitidis strain ATCC 18188.</title>
        <authorList>
            <consortium name="The Broad Institute Genome Sequencing Platform"/>
            <consortium name="Broad Institute Genome Sequencing Center for Infectious Disease."/>
            <person name="Cuomo C."/>
            <person name="Klein B."/>
            <person name="Sullivan T."/>
            <person name="Heitman J."/>
            <person name="Young S."/>
            <person name="Zeng Q."/>
            <person name="Gargeya S."/>
            <person name="Alvarado L."/>
            <person name="Berlin A.M."/>
            <person name="Chapman S.B."/>
            <person name="Chen Z."/>
            <person name="Freedman E."/>
            <person name="Gellesch M."/>
            <person name="Goldberg J."/>
            <person name="Griggs A."/>
            <person name="Gujja S."/>
            <person name="Heilman E."/>
            <person name="Heiman D."/>
            <person name="Howarth C."/>
            <person name="Mehta T."/>
            <person name="Neiman D."/>
            <person name="Pearson M."/>
            <person name="Roberts A."/>
            <person name="Saif S."/>
            <person name="Shea T."/>
            <person name="Shenoy N."/>
            <person name="Sisk P."/>
            <person name="Stolte C."/>
            <person name="Sykes S."/>
            <person name="White J."/>
            <person name="Yandava C."/>
            <person name="Haas B."/>
            <person name="Nusbaum C."/>
            <person name="Birren B."/>
        </authorList>
    </citation>
    <scope>NUCLEOTIDE SEQUENCE</scope>
    <source>
        <strain evidence="1">ATCC 18188</strain>
    </source>
</reference>
<dbReference type="EMBL" id="GG749437">
    <property type="protein sequence ID" value="KMW67867.1"/>
    <property type="molecule type" value="Genomic_DNA"/>
</dbReference>